<evidence type="ECO:0000256" key="6">
    <source>
        <dbReference type="ARBA" id="ARBA00022801"/>
    </source>
</evidence>
<dbReference type="InterPro" id="IPR031944">
    <property type="entry name" value="RsgA_N"/>
</dbReference>
<dbReference type="GO" id="GO:0003924">
    <property type="term" value="F:GTPase activity"/>
    <property type="evidence" value="ECO:0007669"/>
    <property type="project" value="UniProtKB-UniRule"/>
</dbReference>
<comment type="cofactor">
    <cofactor evidence="10">
        <name>Zn(2+)</name>
        <dbReference type="ChEBI" id="CHEBI:29105"/>
    </cofactor>
    <text evidence="10">Binds 1 zinc ion per subunit.</text>
</comment>
<keyword evidence="7 10" id="KW-0862">Zinc</keyword>
<accession>A0A0K1P569</accession>
<organism evidence="13 14">
    <name type="scientific">Spiroplasma turonicum</name>
    <dbReference type="NCBI Taxonomy" id="216946"/>
    <lineage>
        <taxon>Bacteria</taxon>
        <taxon>Bacillati</taxon>
        <taxon>Mycoplasmatota</taxon>
        <taxon>Mollicutes</taxon>
        <taxon>Entomoplasmatales</taxon>
        <taxon>Spiroplasmataceae</taxon>
        <taxon>Spiroplasma</taxon>
    </lineage>
</organism>
<keyword evidence="3 10" id="KW-0479">Metal-binding</keyword>
<dbReference type="SUPFAM" id="SSF52540">
    <property type="entry name" value="P-loop containing nucleoside triphosphate hydrolases"/>
    <property type="match status" value="1"/>
</dbReference>
<feature type="binding site" evidence="10">
    <location>
        <position position="249"/>
    </location>
    <ligand>
        <name>Zn(2+)</name>
        <dbReference type="ChEBI" id="CHEBI:29105"/>
    </ligand>
</feature>
<gene>
    <name evidence="13" type="primary">engC</name>
    <name evidence="10" type="synonym">rsgA</name>
    <name evidence="13" type="ORF">STURON_00182</name>
</gene>
<comment type="subunit">
    <text evidence="10">Monomer. Associates with 30S ribosomal subunit, binds 16S rRNA.</text>
</comment>
<evidence type="ECO:0000256" key="5">
    <source>
        <dbReference type="ARBA" id="ARBA00022741"/>
    </source>
</evidence>
<keyword evidence="6 10" id="KW-0378">Hydrolase</keyword>
<dbReference type="InterPro" id="IPR004881">
    <property type="entry name" value="Ribosome_biogen_GTPase_RsgA"/>
</dbReference>
<dbReference type="InterPro" id="IPR027417">
    <property type="entry name" value="P-loop_NTPase"/>
</dbReference>
<evidence type="ECO:0000256" key="2">
    <source>
        <dbReference type="ARBA" id="ARBA00022517"/>
    </source>
</evidence>
<dbReference type="PATRIC" id="fig|216946.3.peg.180"/>
<comment type="function">
    <text evidence="10">One of several proteins that assist in the late maturation steps of the functional core of the 30S ribosomal subunit. Helps release RbfA from mature subunits. May play a role in the assembly of ribosomal proteins into the subunit. Circularly permuted GTPase that catalyzes slow GTP hydrolysis, GTPase activity is stimulated by the 30S ribosomal subunit.</text>
</comment>
<dbReference type="HAMAP" id="MF_01820">
    <property type="entry name" value="GTPase_RsgA"/>
    <property type="match status" value="1"/>
</dbReference>
<keyword evidence="5 10" id="KW-0547">Nucleotide-binding</keyword>
<dbReference type="InterPro" id="IPR030378">
    <property type="entry name" value="G_CP_dom"/>
</dbReference>
<feature type="binding site" evidence="10">
    <location>
        <position position="241"/>
    </location>
    <ligand>
        <name>Zn(2+)</name>
        <dbReference type="ChEBI" id="CHEBI:29105"/>
    </ligand>
</feature>
<feature type="binding site" evidence="10">
    <location>
        <begin position="101"/>
        <end position="104"/>
    </location>
    <ligand>
        <name>GTP</name>
        <dbReference type="ChEBI" id="CHEBI:37565"/>
    </ligand>
</feature>
<dbReference type="Gene3D" id="3.40.50.300">
    <property type="entry name" value="P-loop containing nucleotide triphosphate hydrolases"/>
    <property type="match status" value="1"/>
</dbReference>
<comment type="similarity">
    <text evidence="10">Belongs to the TRAFAC class YlqF/YawG GTPase family. RsgA subfamily.</text>
</comment>
<feature type="binding site" evidence="10">
    <location>
        <begin position="155"/>
        <end position="163"/>
    </location>
    <ligand>
        <name>GTP</name>
        <dbReference type="ChEBI" id="CHEBI:37565"/>
    </ligand>
</feature>
<keyword evidence="14" id="KW-1185">Reference proteome</keyword>
<dbReference type="GO" id="GO:0005525">
    <property type="term" value="F:GTP binding"/>
    <property type="evidence" value="ECO:0007669"/>
    <property type="project" value="UniProtKB-UniRule"/>
</dbReference>
<dbReference type="EC" id="3.6.1.-" evidence="10"/>
<dbReference type="PROSITE" id="PS51721">
    <property type="entry name" value="G_CP"/>
    <property type="match status" value="1"/>
</dbReference>
<dbReference type="Pfam" id="PF03193">
    <property type="entry name" value="RsgA_GTPase"/>
    <property type="match status" value="1"/>
</dbReference>
<evidence type="ECO:0000256" key="3">
    <source>
        <dbReference type="ARBA" id="ARBA00022723"/>
    </source>
</evidence>
<dbReference type="STRING" id="216946.STURO_v1c01800"/>
<keyword evidence="8 10" id="KW-0694">RNA-binding</keyword>
<evidence type="ECO:0000256" key="8">
    <source>
        <dbReference type="ARBA" id="ARBA00022884"/>
    </source>
</evidence>
<keyword evidence="1 10" id="KW-0963">Cytoplasm</keyword>
<evidence type="ECO:0000256" key="9">
    <source>
        <dbReference type="ARBA" id="ARBA00023134"/>
    </source>
</evidence>
<dbReference type="GO" id="GO:0046872">
    <property type="term" value="F:metal ion binding"/>
    <property type="evidence" value="ECO:0007669"/>
    <property type="project" value="UniProtKB-KW"/>
</dbReference>
<dbReference type="InterPro" id="IPR012340">
    <property type="entry name" value="NA-bd_OB-fold"/>
</dbReference>
<dbReference type="GO" id="GO:0019843">
    <property type="term" value="F:rRNA binding"/>
    <property type="evidence" value="ECO:0007669"/>
    <property type="project" value="UniProtKB-KW"/>
</dbReference>
<comment type="subcellular location">
    <subcellularLocation>
        <location evidence="10">Cytoplasm</location>
    </subcellularLocation>
</comment>
<keyword evidence="9 10" id="KW-0342">GTP-binding</keyword>
<feature type="binding site" evidence="10">
    <location>
        <position position="243"/>
    </location>
    <ligand>
        <name>Zn(2+)</name>
        <dbReference type="ChEBI" id="CHEBI:29105"/>
    </ligand>
</feature>
<dbReference type="GO" id="GO:0005737">
    <property type="term" value="C:cytoplasm"/>
    <property type="evidence" value="ECO:0007669"/>
    <property type="project" value="UniProtKB-SubCell"/>
</dbReference>
<keyword evidence="4 10" id="KW-0699">rRNA-binding</keyword>
<dbReference type="SUPFAM" id="SSF50249">
    <property type="entry name" value="Nucleic acid-binding proteins"/>
    <property type="match status" value="1"/>
</dbReference>
<dbReference type="PANTHER" id="PTHR32120:SF11">
    <property type="entry name" value="SMALL RIBOSOMAL SUBUNIT BIOGENESIS GTPASE RSGA 1, MITOCHONDRIAL-RELATED"/>
    <property type="match status" value="1"/>
</dbReference>
<feature type="binding site" evidence="10">
    <location>
        <position position="236"/>
    </location>
    <ligand>
        <name>Zn(2+)</name>
        <dbReference type="ChEBI" id="CHEBI:29105"/>
    </ligand>
</feature>
<evidence type="ECO:0000259" key="11">
    <source>
        <dbReference type="PROSITE" id="PS50936"/>
    </source>
</evidence>
<evidence type="ECO:0000259" key="12">
    <source>
        <dbReference type="PROSITE" id="PS51721"/>
    </source>
</evidence>
<dbReference type="AlphaFoldDB" id="A0A0K1P569"/>
<protein>
    <recommendedName>
        <fullName evidence="10">Small ribosomal subunit biogenesis GTPase RsgA</fullName>
        <ecNumber evidence="10">3.6.1.-</ecNumber>
    </recommendedName>
</protein>
<keyword evidence="2 10" id="KW-0690">Ribosome biogenesis</keyword>
<dbReference type="Gene3D" id="1.10.40.50">
    <property type="entry name" value="Probable gtpase engc, domain 3"/>
    <property type="match status" value="1"/>
</dbReference>
<name>A0A0K1P569_9MOLU</name>
<dbReference type="PANTHER" id="PTHR32120">
    <property type="entry name" value="SMALL RIBOSOMAL SUBUNIT BIOGENESIS GTPASE RSGA"/>
    <property type="match status" value="1"/>
</dbReference>
<proteinExistence type="inferred from homology"/>
<dbReference type="GO" id="GO:0042274">
    <property type="term" value="P:ribosomal small subunit biogenesis"/>
    <property type="evidence" value="ECO:0007669"/>
    <property type="project" value="UniProtKB-UniRule"/>
</dbReference>
<reference evidence="13 14" key="1">
    <citation type="journal article" date="2015" name="Genome Announc.">
        <title>Complete Genome Sequence of Spiroplasma turonicum Strain Tab4cT, a Parasite of a Horse Fly, Haematopota sp. (Diptera: Tabanidae).</title>
        <authorList>
            <person name="Davis R.E."/>
            <person name="Shao J."/>
            <person name="Zhao Y."/>
            <person name="Gasparich G.E."/>
            <person name="Gaynor B.J."/>
            <person name="Donofrio N."/>
        </authorList>
    </citation>
    <scope>NUCLEOTIDE SEQUENCE [LARGE SCALE GENOMIC DNA]</scope>
    <source>
        <strain evidence="13 14">Tab4c</strain>
    </source>
</reference>
<feature type="domain" description="EngC GTPase" evidence="11">
    <location>
        <begin position="61"/>
        <end position="210"/>
    </location>
</feature>
<feature type="domain" description="CP-type G" evidence="12">
    <location>
        <begin position="52"/>
        <end position="212"/>
    </location>
</feature>
<evidence type="ECO:0000313" key="13">
    <source>
        <dbReference type="EMBL" id="AKU79428.1"/>
    </source>
</evidence>
<dbReference type="PROSITE" id="PS50936">
    <property type="entry name" value="ENGC_GTPASE"/>
    <property type="match status" value="1"/>
</dbReference>
<dbReference type="NCBIfam" id="TIGR00157">
    <property type="entry name" value="ribosome small subunit-dependent GTPase A"/>
    <property type="match status" value="1"/>
</dbReference>
<dbReference type="EMBL" id="CP012328">
    <property type="protein sequence ID" value="AKU79428.1"/>
    <property type="molecule type" value="Genomic_DNA"/>
</dbReference>
<dbReference type="InterPro" id="IPR010914">
    <property type="entry name" value="RsgA_GTPase_dom"/>
</dbReference>
<evidence type="ECO:0000256" key="7">
    <source>
        <dbReference type="ARBA" id="ARBA00022833"/>
    </source>
</evidence>
<evidence type="ECO:0000256" key="4">
    <source>
        <dbReference type="ARBA" id="ARBA00022730"/>
    </source>
</evidence>
<evidence type="ECO:0000256" key="1">
    <source>
        <dbReference type="ARBA" id="ARBA00022490"/>
    </source>
</evidence>
<evidence type="ECO:0000256" key="10">
    <source>
        <dbReference type="HAMAP-Rule" id="MF_01820"/>
    </source>
</evidence>
<dbReference type="KEGG" id="stur:STURON_00182"/>
<sequence>MYVLYKEKIYICNSKGNLRHNKKTPITGDLVEFEILNEEEKTGLILSIKERKNELYRPKIANINQVIIVTSLKEPNLNTLTLNKYLFFIETIKLEPVLLFTKTDLLTKTDENYKKALEYYKLGYKSIFISNINKVDIDFHTLEEVVKDKVSVFTGQTGAGKSTTLNNLIPNLFEKTQEISKSLNRGKHTTTKNELFIYKGGLIADSPGFSSFQIKEINPIDLAKKIKVFEKFVDKCKFYDCIHINTPNCEVINQYKNNKIPEFIYNDYVKIQMEIKNTLKRG</sequence>
<dbReference type="Proteomes" id="UP000067243">
    <property type="component" value="Chromosome"/>
</dbReference>
<dbReference type="Pfam" id="PF16745">
    <property type="entry name" value="RsgA_N"/>
    <property type="match status" value="1"/>
</dbReference>
<dbReference type="Gene3D" id="2.40.50.140">
    <property type="entry name" value="Nucleic acid-binding proteins"/>
    <property type="match status" value="1"/>
</dbReference>
<dbReference type="CDD" id="cd01854">
    <property type="entry name" value="YjeQ_EngC"/>
    <property type="match status" value="1"/>
</dbReference>
<evidence type="ECO:0000313" key="14">
    <source>
        <dbReference type="Proteomes" id="UP000067243"/>
    </source>
</evidence>